<dbReference type="Proteomes" id="UP000032737">
    <property type="component" value="Chromosome"/>
</dbReference>
<dbReference type="HOGENOM" id="CLU_031026_0_0_14"/>
<gene>
    <name evidence="10" type="primary">atoB</name>
    <name evidence="10" type="ORF">BN85309340</name>
</gene>
<feature type="domain" description="Thiolase N-terminal" evidence="8">
    <location>
        <begin position="5"/>
        <end position="265"/>
    </location>
</feature>
<dbReference type="PROSITE" id="PS00737">
    <property type="entry name" value="THIOLASE_2"/>
    <property type="match status" value="1"/>
</dbReference>
<keyword evidence="11" id="KW-1185">Reference proteome</keyword>
<dbReference type="GO" id="GO:0003985">
    <property type="term" value="F:acetyl-CoA C-acetyltransferase activity"/>
    <property type="evidence" value="ECO:0007669"/>
    <property type="project" value="UniProtKB-EC"/>
</dbReference>
<accession>U4KNS9</accession>
<dbReference type="CDD" id="cd00751">
    <property type="entry name" value="thiolase"/>
    <property type="match status" value="1"/>
</dbReference>
<dbReference type="Gene3D" id="3.40.47.10">
    <property type="match status" value="2"/>
</dbReference>
<dbReference type="EC" id="2.3.1.9" evidence="2"/>
<dbReference type="KEGG" id="abra:BN85309340"/>
<dbReference type="InterPro" id="IPR020615">
    <property type="entry name" value="Thiolase_acyl_enz_int_AS"/>
</dbReference>
<dbReference type="PROSITE" id="PS00099">
    <property type="entry name" value="THIOLASE_3"/>
    <property type="match status" value="1"/>
</dbReference>
<evidence type="ECO:0000259" key="9">
    <source>
        <dbReference type="Pfam" id="PF02803"/>
    </source>
</evidence>
<dbReference type="PIRSF" id="PIRSF000429">
    <property type="entry name" value="Ac-CoA_Ac_transf"/>
    <property type="match status" value="1"/>
</dbReference>
<evidence type="ECO:0000256" key="7">
    <source>
        <dbReference type="RuleBase" id="RU003557"/>
    </source>
</evidence>
<dbReference type="SUPFAM" id="SSF53901">
    <property type="entry name" value="Thiolase-like"/>
    <property type="match status" value="2"/>
</dbReference>
<reference evidence="10 11" key="1">
    <citation type="journal article" date="2013" name="J. Mol. Microbiol. Biotechnol.">
        <title>Analysis of the Complete Genomes of Acholeplasma brassicae , A. palmae and A. laidlawii and Their Comparison to the Obligate Parasites from ' Candidatus Phytoplasma'.</title>
        <authorList>
            <person name="Kube M."/>
            <person name="Siewert C."/>
            <person name="Migdoll A.M."/>
            <person name="Duduk B."/>
            <person name="Holz S."/>
            <person name="Rabus R."/>
            <person name="Seemuller E."/>
            <person name="Mitrovic J."/>
            <person name="Muller I."/>
            <person name="Buttner C."/>
            <person name="Reinhardt R."/>
        </authorList>
    </citation>
    <scope>NUCLEOTIDE SEQUENCE [LARGE SCALE GENOMIC DNA]</scope>
    <source>
        <strain evidence="11">0502</strain>
    </source>
</reference>
<protein>
    <recommendedName>
        <fullName evidence="2">acetyl-CoA C-acetyltransferase</fullName>
        <ecNumber evidence="2">2.3.1.9</ecNumber>
    </recommendedName>
    <alternativeName>
        <fullName evidence="5">Acetoacetyl-CoA thiolase</fullName>
    </alternativeName>
</protein>
<dbReference type="STRING" id="61635.BN85309340"/>
<dbReference type="FunFam" id="3.40.47.10:FF:000010">
    <property type="entry name" value="Acetyl-CoA acetyltransferase (Thiolase)"/>
    <property type="match status" value="1"/>
</dbReference>
<dbReference type="Pfam" id="PF02803">
    <property type="entry name" value="Thiolase_C"/>
    <property type="match status" value="1"/>
</dbReference>
<evidence type="ECO:0000313" key="10">
    <source>
        <dbReference type="EMBL" id="CCV65955.1"/>
    </source>
</evidence>
<dbReference type="PANTHER" id="PTHR18919">
    <property type="entry name" value="ACETYL-COA C-ACYLTRANSFERASE"/>
    <property type="match status" value="1"/>
</dbReference>
<evidence type="ECO:0000259" key="8">
    <source>
        <dbReference type="Pfam" id="PF00108"/>
    </source>
</evidence>
<keyword evidence="3 7" id="KW-0808">Transferase</keyword>
<dbReference type="PANTHER" id="PTHR18919:SF107">
    <property type="entry name" value="ACETYL-COA ACETYLTRANSFERASE, CYTOSOLIC"/>
    <property type="match status" value="1"/>
</dbReference>
<dbReference type="InterPro" id="IPR016039">
    <property type="entry name" value="Thiolase-like"/>
</dbReference>
<dbReference type="Pfam" id="PF00108">
    <property type="entry name" value="Thiolase_N"/>
    <property type="match status" value="1"/>
</dbReference>
<sequence length="404" mass="43156">MSNKVYIVGAKRSPIGSFLGTLKDLHPAEIGVQVLKQLFIESKIPRDQIDEVIVGNVIQAGLGQNVARQIAIKSGVPQEVPAYTVNMVCGSGMKTVMNAYVSIKAGMSNLVVAGGVESMSYAPYIVDAKIRSGNKMGNLEMKDSILKDALHDSFTEGMHMGITAENIASKHGLSREALDQFAYESQQKAIKAVDEGRFKDEIVPIEIKTRKETIIFDQDEYPNRQTSLEKMTKLRPAFKSDGLVTAGSSSGINDGASFVILASESAVKAHNLTVIAEVVGIGQAGVDPNVMGLGPVPAVKHALNHANLKLSQIDLVELNEAFASQSLGVIEEVIAEHHVDKETFMQKTNVNGGAIALGHPVGVSGNRIIVTLVHEMKKRSLTYGLASLCIGGGMGTALIIKRGE</sequence>
<dbReference type="InterPro" id="IPR020613">
    <property type="entry name" value="Thiolase_CS"/>
</dbReference>
<dbReference type="OrthoDB" id="9764892at2"/>
<keyword evidence="4 7" id="KW-0012">Acyltransferase</keyword>
<evidence type="ECO:0000256" key="5">
    <source>
        <dbReference type="ARBA" id="ARBA00030755"/>
    </source>
</evidence>
<feature type="domain" description="Thiolase C-terminal" evidence="9">
    <location>
        <begin position="273"/>
        <end position="402"/>
    </location>
</feature>
<evidence type="ECO:0000256" key="3">
    <source>
        <dbReference type="ARBA" id="ARBA00022679"/>
    </source>
</evidence>
<evidence type="ECO:0000313" key="11">
    <source>
        <dbReference type="Proteomes" id="UP000032737"/>
    </source>
</evidence>
<comment type="similarity">
    <text evidence="1 7">Belongs to the thiolase-like superfamily. Thiolase family.</text>
</comment>
<evidence type="ECO:0000256" key="2">
    <source>
        <dbReference type="ARBA" id="ARBA00012705"/>
    </source>
</evidence>
<feature type="active site" description="Acyl-thioester intermediate" evidence="6">
    <location>
        <position position="89"/>
    </location>
</feature>
<dbReference type="AlphaFoldDB" id="U4KNS9"/>
<evidence type="ECO:0000256" key="1">
    <source>
        <dbReference type="ARBA" id="ARBA00010982"/>
    </source>
</evidence>
<organism evidence="10 11">
    <name type="scientific">Acholeplasma brassicae</name>
    <dbReference type="NCBI Taxonomy" id="61635"/>
    <lineage>
        <taxon>Bacteria</taxon>
        <taxon>Bacillati</taxon>
        <taxon>Mycoplasmatota</taxon>
        <taxon>Mollicutes</taxon>
        <taxon>Acholeplasmatales</taxon>
        <taxon>Acholeplasmataceae</taxon>
        <taxon>Acholeplasma</taxon>
    </lineage>
</organism>
<dbReference type="InterPro" id="IPR020610">
    <property type="entry name" value="Thiolase_AS"/>
</dbReference>
<proteinExistence type="inferred from homology"/>
<dbReference type="EMBL" id="FO681348">
    <property type="protein sequence ID" value="CCV65955.1"/>
    <property type="molecule type" value="Genomic_DNA"/>
</dbReference>
<dbReference type="InterPro" id="IPR002155">
    <property type="entry name" value="Thiolase"/>
</dbReference>
<evidence type="ECO:0000256" key="4">
    <source>
        <dbReference type="ARBA" id="ARBA00023315"/>
    </source>
</evidence>
<dbReference type="RefSeq" id="WP_030004817.1">
    <property type="nucleotide sequence ID" value="NC_022549.1"/>
</dbReference>
<dbReference type="InterPro" id="IPR020617">
    <property type="entry name" value="Thiolase_C"/>
</dbReference>
<name>U4KNS9_9MOLU</name>
<evidence type="ECO:0000256" key="6">
    <source>
        <dbReference type="PIRSR" id="PIRSR000429-1"/>
    </source>
</evidence>
<dbReference type="PROSITE" id="PS00098">
    <property type="entry name" value="THIOLASE_1"/>
    <property type="match status" value="1"/>
</dbReference>
<feature type="active site" description="Proton acceptor" evidence="6">
    <location>
        <position position="359"/>
    </location>
</feature>
<feature type="active site" description="Proton acceptor" evidence="6">
    <location>
        <position position="389"/>
    </location>
</feature>
<dbReference type="InterPro" id="IPR020616">
    <property type="entry name" value="Thiolase_N"/>
</dbReference>
<dbReference type="NCBIfam" id="TIGR01930">
    <property type="entry name" value="AcCoA-C-Actrans"/>
    <property type="match status" value="1"/>
</dbReference>